<accession>B9BIR5</accession>
<dbReference type="AlphaFoldDB" id="B9BIR5"/>
<dbReference type="EMBL" id="ACFC01000001">
    <property type="protein sequence ID" value="EEE09598.1"/>
    <property type="molecule type" value="Genomic_DNA"/>
</dbReference>
<dbReference type="Proteomes" id="UP000004535">
    <property type="component" value="Unassembled WGS sequence"/>
</dbReference>
<name>B9BIR5_9BURK</name>
<gene>
    <name evidence="1" type="ORF">BURMUCGD2_4971</name>
</gene>
<reference evidence="1 2" key="1">
    <citation type="journal article" date="2012" name="J. Bacteriol.">
        <title>Draft Genome Sequence Determination for Cystic Fibrosis and Chronic Granulomatous Disease Burkholderia multivorans Isolates.</title>
        <authorList>
            <person name="Varga J.J."/>
            <person name="Losada L."/>
            <person name="Zelazny A.M."/>
            <person name="Brinkac L."/>
            <person name="Harkins D."/>
            <person name="Radune D."/>
            <person name="Hostetler J."/>
            <person name="Sampaio E.P."/>
            <person name="Ronning C.M."/>
            <person name="Nierman W.C."/>
            <person name="Greenberg D.E."/>
            <person name="Holland S.M."/>
            <person name="Goldberg J.B."/>
        </authorList>
    </citation>
    <scope>NUCLEOTIDE SEQUENCE [LARGE SCALE GENOMIC DNA]</scope>
    <source>
        <strain evidence="1 2">CGD2</strain>
    </source>
</reference>
<protein>
    <submittedName>
        <fullName evidence="1">Uncharacterized protein</fullName>
    </submittedName>
</protein>
<evidence type="ECO:0000313" key="1">
    <source>
        <dbReference type="EMBL" id="EEE09598.1"/>
    </source>
</evidence>
<proteinExistence type="predicted"/>
<comment type="caution">
    <text evidence="1">The sequence shown here is derived from an EMBL/GenBank/DDBJ whole genome shotgun (WGS) entry which is preliminary data.</text>
</comment>
<sequence length="37" mass="3921">MPSPVCFAITNAAHGWRTTNSLLAVFNNAVRVTFGGV</sequence>
<organism evidence="1 2">
    <name type="scientific">Burkholderia multivorans CGD2</name>
    <dbReference type="NCBI Taxonomy" id="513052"/>
    <lineage>
        <taxon>Bacteria</taxon>
        <taxon>Pseudomonadati</taxon>
        <taxon>Pseudomonadota</taxon>
        <taxon>Betaproteobacteria</taxon>
        <taxon>Burkholderiales</taxon>
        <taxon>Burkholderiaceae</taxon>
        <taxon>Burkholderia</taxon>
        <taxon>Burkholderia cepacia complex</taxon>
    </lineage>
</organism>
<evidence type="ECO:0000313" key="2">
    <source>
        <dbReference type="Proteomes" id="UP000004535"/>
    </source>
</evidence>